<keyword evidence="2" id="KW-0902">Two-component regulatory system</keyword>
<keyword evidence="10" id="KW-1185">Reference proteome</keyword>
<feature type="compositionally biased region" description="Basic and acidic residues" evidence="4">
    <location>
        <begin position="26"/>
        <end position="42"/>
    </location>
</feature>
<evidence type="ECO:0000256" key="2">
    <source>
        <dbReference type="ARBA" id="ARBA00023012"/>
    </source>
</evidence>
<dbReference type="PROSITE" id="PS50112">
    <property type="entry name" value="PAS"/>
    <property type="match status" value="1"/>
</dbReference>
<dbReference type="InterPro" id="IPR004358">
    <property type="entry name" value="Sig_transdc_His_kin-like_C"/>
</dbReference>
<evidence type="ECO:0000259" key="8">
    <source>
        <dbReference type="PROSITE" id="PS50113"/>
    </source>
</evidence>
<dbReference type="Proteomes" id="UP001642720">
    <property type="component" value="Unassembled WGS sequence"/>
</dbReference>
<dbReference type="Gene3D" id="3.30.565.10">
    <property type="entry name" value="Histidine kinase-like ATPase, C-terminal domain"/>
    <property type="match status" value="1"/>
</dbReference>
<dbReference type="InterPro" id="IPR036890">
    <property type="entry name" value="HATPase_C_sf"/>
</dbReference>
<evidence type="ECO:0000313" key="10">
    <source>
        <dbReference type="Proteomes" id="UP001642720"/>
    </source>
</evidence>
<dbReference type="Pfam" id="PF00072">
    <property type="entry name" value="Response_reg"/>
    <property type="match status" value="1"/>
</dbReference>
<feature type="compositionally biased region" description="Polar residues" evidence="4">
    <location>
        <begin position="13"/>
        <end position="25"/>
    </location>
</feature>
<feature type="compositionally biased region" description="Low complexity" evidence="4">
    <location>
        <begin position="133"/>
        <end position="156"/>
    </location>
</feature>
<feature type="compositionally biased region" description="Low complexity" evidence="4">
    <location>
        <begin position="45"/>
        <end position="66"/>
    </location>
</feature>
<evidence type="ECO:0000256" key="4">
    <source>
        <dbReference type="SAM" id="MobiDB-lite"/>
    </source>
</evidence>
<dbReference type="CDD" id="cd00082">
    <property type="entry name" value="HisKA"/>
    <property type="match status" value="1"/>
</dbReference>
<dbReference type="GeneID" id="300577422"/>
<evidence type="ECO:0000259" key="6">
    <source>
        <dbReference type="PROSITE" id="PS50110"/>
    </source>
</evidence>
<organism evidence="9 10">
    <name type="scientific">Trichoderma ghanense</name>
    <dbReference type="NCBI Taxonomy" id="65468"/>
    <lineage>
        <taxon>Eukaryota</taxon>
        <taxon>Fungi</taxon>
        <taxon>Dikarya</taxon>
        <taxon>Ascomycota</taxon>
        <taxon>Pezizomycotina</taxon>
        <taxon>Sordariomycetes</taxon>
        <taxon>Hypocreomycetidae</taxon>
        <taxon>Hypocreales</taxon>
        <taxon>Hypocreaceae</taxon>
        <taxon>Trichoderma</taxon>
    </lineage>
</organism>
<dbReference type="PROSITE" id="PS50109">
    <property type="entry name" value="HIS_KIN"/>
    <property type="match status" value="1"/>
</dbReference>
<dbReference type="CDD" id="cd16922">
    <property type="entry name" value="HATPase_EvgS-ArcB-TorS-like"/>
    <property type="match status" value="1"/>
</dbReference>
<accession>A0ABY2H165</accession>
<feature type="modified residue" description="4-aspartylphosphate" evidence="3">
    <location>
        <position position="746"/>
    </location>
</feature>
<dbReference type="SUPFAM" id="SSF52172">
    <property type="entry name" value="CheY-like"/>
    <property type="match status" value="1"/>
</dbReference>
<dbReference type="InterPro" id="IPR036097">
    <property type="entry name" value="HisK_dim/P_sf"/>
</dbReference>
<dbReference type="InterPro" id="IPR003661">
    <property type="entry name" value="HisK_dim/P_dom"/>
</dbReference>
<protein>
    <submittedName>
        <fullName evidence="9">Two-component system protein A</fullName>
    </submittedName>
</protein>
<dbReference type="InterPro" id="IPR000700">
    <property type="entry name" value="PAS-assoc_C"/>
</dbReference>
<reference evidence="9 10" key="1">
    <citation type="submission" date="2018-01" db="EMBL/GenBank/DDBJ databases">
        <title>Genome characterization of the sugarcane-associated fungus Trichoderma ghanense CCMA-1212 and their application in lignocelulose bioconversion.</title>
        <authorList>
            <person name="Steindorff A.S."/>
            <person name="Mendes T.D."/>
            <person name="Vilela E.S.D."/>
            <person name="Rodrigues D.S."/>
            <person name="Formighieri E.F."/>
            <person name="Melo I.S."/>
            <person name="Favaro L.C.L."/>
        </authorList>
    </citation>
    <scope>NUCLEOTIDE SEQUENCE [LARGE SCALE GENOMIC DNA]</scope>
    <source>
        <strain evidence="9 10">CCMA-1212</strain>
    </source>
</reference>
<evidence type="ECO:0000256" key="3">
    <source>
        <dbReference type="PROSITE-ProRule" id="PRU00169"/>
    </source>
</evidence>
<keyword evidence="1 3" id="KW-0597">Phosphoprotein</keyword>
<dbReference type="PROSITE" id="PS50113">
    <property type="entry name" value="PAC"/>
    <property type="match status" value="1"/>
</dbReference>
<feature type="domain" description="Histidine kinase" evidence="5">
    <location>
        <begin position="431"/>
        <end position="652"/>
    </location>
</feature>
<dbReference type="Pfam" id="PF00512">
    <property type="entry name" value="HisKA"/>
    <property type="match status" value="1"/>
</dbReference>
<feature type="domain" description="PAS" evidence="7">
    <location>
        <begin position="290"/>
        <end position="346"/>
    </location>
</feature>
<name>A0ABY2H165_9HYPO</name>
<dbReference type="SMART" id="SM00091">
    <property type="entry name" value="PAS"/>
    <property type="match status" value="2"/>
</dbReference>
<dbReference type="Gene3D" id="3.30.450.20">
    <property type="entry name" value="PAS domain"/>
    <property type="match status" value="1"/>
</dbReference>
<dbReference type="PROSITE" id="PS50110">
    <property type="entry name" value="RESPONSE_REGULATORY"/>
    <property type="match status" value="1"/>
</dbReference>
<dbReference type="InterPro" id="IPR000014">
    <property type="entry name" value="PAS"/>
</dbReference>
<dbReference type="Gene3D" id="1.10.287.130">
    <property type="match status" value="1"/>
</dbReference>
<dbReference type="Pfam" id="PF13426">
    <property type="entry name" value="PAS_9"/>
    <property type="match status" value="1"/>
</dbReference>
<gene>
    <name evidence="9" type="ORF">CCMA1212_005725</name>
</gene>
<evidence type="ECO:0000313" key="9">
    <source>
        <dbReference type="EMBL" id="TFB01985.1"/>
    </source>
</evidence>
<dbReference type="SMART" id="SM00448">
    <property type="entry name" value="REC"/>
    <property type="match status" value="1"/>
</dbReference>
<dbReference type="SMART" id="SM00387">
    <property type="entry name" value="HATPase_c"/>
    <property type="match status" value="1"/>
</dbReference>
<evidence type="ECO:0000259" key="5">
    <source>
        <dbReference type="PROSITE" id="PS50109"/>
    </source>
</evidence>
<dbReference type="EMBL" id="PPTA01000007">
    <property type="protein sequence ID" value="TFB01985.1"/>
    <property type="molecule type" value="Genomic_DNA"/>
</dbReference>
<evidence type="ECO:0000259" key="7">
    <source>
        <dbReference type="PROSITE" id="PS50112"/>
    </source>
</evidence>
<proteinExistence type="predicted"/>
<dbReference type="PRINTS" id="PR00344">
    <property type="entry name" value="BCTRLSENSOR"/>
</dbReference>
<feature type="region of interest" description="Disordered" evidence="4">
    <location>
        <begin position="1"/>
        <end position="75"/>
    </location>
</feature>
<comment type="caution">
    <text evidence="9">The sequence shown here is derived from an EMBL/GenBank/DDBJ whole genome shotgun (WGS) entry which is preliminary data.</text>
</comment>
<dbReference type="NCBIfam" id="TIGR00229">
    <property type="entry name" value="sensory_box"/>
    <property type="match status" value="1"/>
</dbReference>
<feature type="domain" description="PAC" evidence="8">
    <location>
        <begin position="365"/>
        <end position="416"/>
    </location>
</feature>
<dbReference type="InterPro" id="IPR035965">
    <property type="entry name" value="PAS-like_dom_sf"/>
</dbReference>
<dbReference type="InterPro" id="IPR003594">
    <property type="entry name" value="HATPase_dom"/>
</dbReference>
<dbReference type="SUPFAM" id="SSF55785">
    <property type="entry name" value="PYP-like sensor domain (PAS domain)"/>
    <property type="match status" value="2"/>
</dbReference>
<dbReference type="SUPFAM" id="SSF55874">
    <property type="entry name" value="ATPase domain of HSP90 chaperone/DNA topoisomerase II/histidine kinase"/>
    <property type="match status" value="1"/>
</dbReference>
<dbReference type="PANTHER" id="PTHR45339">
    <property type="entry name" value="HYBRID SIGNAL TRANSDUCTION HISTIDINE KINASE J"/>
    <property type="match status" value="1"/>
</dbReference>
<feature type="region of interest" description="Disordered" evidence="4">
    <location>
        <begin position="99"/>
        <end position="156"/>
    </location>
</feature>
<dbReference type="SMART" id="SM00388">
    <property type="entry name" value="HisKA"/>
    <property type="match status" value="1"/>
</dbReference>
<dbReference type="InterPro" id="IPR005467">
    <property type="entry name" value="His_kinase_dom"/>
</dbReference>
<dbReference type="SUPFAM" id="SSF47384">
    <property type="entry name" value="Homodimeric domain of signal transducing histidine kinase"/>
    <property type="match status" value="1"/>
</dbReference>
<dbReference type="InterPro" id="IPR011006">
    <property type="entry name" value="CheY-like_superfamily"/>
</dbReference>
<sequence>MGARDDGPGGDSMISQGAGASSHYSSQHDEHEASQGRRDSDAHGNSNSNSNSNSDSSSSSSSSSRSGGAKDQDKDTCNATSMMALSGGSLDTSLSASMMSMDGVGGSDAMSVAGEGANSNGSNDGDDSRRNETTTTATTADAATSTTTPTSADPSSTSFDVADLLDLSPVPTLVVSPSFHILRVSQGVVDAWKCSPDEFLGKDLFATLYGGSPLERFDRIPLAAAIEVAVASRKYNLCHAAYAAQGVSYSARIIPIFRGDTLLSLVLEWDEIEPGTAETRGEVIQHALSVDEVFRLLIQTVKDYAIFLLDTRGYVATWNTGAELLKGYKKEDIIGRHFSNFYGREDLDAGKPEHELIVCLREGRVQDEGWRYRKDGSRFWANVTITAIYRNGVHVGFGKVTRDLTERREAELRLVAAYEESAKLKNDFLANMSHEIRTPMHGMLSACSLLLDTALTDDQRDTANIISESGQVLLQVINGILDYSKLASGNFSVNTDLVGVASIITSVVRNVQMTLLPGVYIKLLLSPDLPKSAQGDPLRYRQIFQNIIDNAVKFTEAGSVQVAASVTGQDDTCYTILTEVTDSGIGVPEDAVQNLFKPFTQLEKPTKKRYQGTGLGLSIAKSLAELLGGQMGYRPNRERSGSVFWFTVKLKKIANSLNQLDAPYKAERDSEKSRQEAEKERMMKRIKELAPRKRILAAEDNLVNQKVLARILKSLGFQNTTIAANGAEAVSTLRASPNTYDLVLMDISMPVMDGFEATRKIRTFGVPIPIIAMTAYALRGDSETCLEKGMDDYISKPVNINKLLQKLLTWLDSPEWSSSATNGPS</sequence>
<dbReference type="CDD" id="cd00130">
    <property type="entry name" value="PAS"/>
    <property type="match status" value="1"/>
</dbReference>
<evidence type="ECO:0000256" key="1">
    <source>
        <dbReference type="ARBA" id="ARBA00022553"/>
    </source>
</evidence>
<dbReference type="Gene3D" id="3.40.50.2300">
    <property type="match status" value="1"/>
</dbReference>
<dbReference type="RefSeq" id="XP_073558186.1">
    <property type="nucleotide sequence ID" value="XM_073702972.1"/>
</dbReference>
<dbReference type="InterPro" id="IPR001789">
    <property type="entry name" value="Sig_transdc_resp-reg_receiver"/>
</dbReference>
<feature type="domain" description="Response regulatory" evidence="6">
    <location>
        <begin position="694"/>
        <end position="811"/>
    </location>
</feature>
<dbReference type="PANTHER" id="PTHR45339:SF1">
    <property type="entry name" value="HYBRID SIGNAL TRANSDUCTION HISTIDINE KINASE J"/>
    <property type="match status" value="1"/>
</dbReference>
<dbReference type="CDD" id="cd17546">
    <property type="entry name" value="REC_hyHK_CKI1_RcsC-like"/>
    <property type="match status" value="1"/>
</dbReference>
<dbReference type="Pfam" id="PF02518">
    <property type="entry name" value="HATPase_c"/>
    <property type="match status" value="1"/>
</dbReference>